<organism evidence="2">
    <name type="scientific">Chromera velia CCMP2878</name>
    <dbReference type="NCBI Taxonomy" id="1169474"/>
    <lineage>
        <taxon>Eukaryota</taxon>
        <taxon>Sar</taxon>
        <taxon>Alveolata</taxon>
        <taxon>Colpodellida</taxon>
        <taxon>Chromeraceae</taxon>
        <taxon>Chromera</taxon>
    </lineage>
</organism>
<sequence length="1060" mass="113506">MSNWNHLFNLLRIPYLRSPAFLHPDPEHPDSLQAFAFDKENLRDLPGRGQSGRFGRKNDSSKPPDFIPIDAITFCSRKKKDLKTKGHKNFTQTGAKGAPVTRSDRDATYQLPSSAIFQNFCAHVVSKYKLDSSILQGKAKAVRRVKVSPPSCCPSFPKVYEVELESGEKRYARCVVLGIGPTNQPNIPPWASSVRPNGDAHPPSLPSPAHEILHIFEGHETICHQSMQTKTTACASDQTARSAGCAEPFNTRPAATQPDPSPPIHLHPPQAHCDCREPQTEADADTEQENEENVKGRPNCPPIHTHTSTLIPAETAPTDTTPSPPPSPSPKTIAAPRHGIPGRVSSSSSTSQEASLAPPLSLPLNTESPHPHCTPSHVCSGARKARRGEACGDADGIDAAAEVGGRNERKAEGEDVLSSRGNVQQKQKQKKQPTTDVHGQSLNENIPSASLPQGGLPAEKNCSAVSPPENVQVCRLPNETDSVPVSKEIEGGDGRRKVKGRAGAGGRRRKEKGGGCKASACNDAGGKCCETVCEEGLGYAAGKRVVVVGGGISSAHLTLAALAGGASHVFFLCRGILKERQFDLSTEWFGKYRGLKQYEFKELPESDKRAFIAKERGGGSIPKELLAQLRVVQREGKVTVMEMSTVESARWCEGGGMWELGVTTKKCALSPSCEEAGQPEGEFVNVKVVRAEFVRLCTGASLSVRGDPLLSQIANEFKQGKGKKGGLGQVCGLPLVSPDLRWSREVLPSPSPPSSVTAQVCPVNTQKEETADGMEDVGEEQGGTVQEEKEEEEDIFVLGAYAALQLGPDALNLAGARGGSRIVATSIKEQVFGQEETEKTPSRAVSPIRARAKGCPLSKWGAAFASGQVGGGSGGAVSVTVDVGDALGLSVSSPHVLDSPVAASGSMQRQRGEEEEERPEGAVGSAQTGEADWGEYYFGNTFAALEGQEEEGEGGGKGEEEEETDVAEGHTSGAEAEAYIEAEAEEEEEKETEAEEEEEKEEEEEEEEQEEKEQEEKEEKEEEEEGDEEEGEEEEEEEEEEDDDDDTATGGGGRLEGEPA</sequence>
<accession>A0A0G4HXB3</accession>
<dbReference type="VEuPathDB" id="CryptoDB:Cvel_9239"/>
<feature type="compositionally biased region" description="Basic residues" evidence="1">
    <location>
        <begin position="496"/>
        <end position="511"/>
    </location>
</feature>
<dbReference type="Gene3D" id="3.50.50.60">
    <property type="entry name" value="FAD/NAD(P)-binding domain"/>
    <property type="match status" value="1"/>
</dbReference>
<feature type="compositionally biased region" description="Low complexity" evidence="1">
    <location>
        <begin position="345"/>
        <end position="364"/>
    </location>
</feature>
<dbReference type="PANTHER" id="PTHR38663:SF1">
    <property type="entry name" value="L-ORNITHINE N(5)-MONOOXYGENASE"/>
    <property type="match status" value="1"/>
</dbReference>
<dbReference type="PANTHER" id="PTHR38663">
    <property type="match status" value="1"/>
</dbReference>
<proteinExistence type="predicted"/>
<dbReference type="EMBL" id="CDMZ01004243">
    <property type="protein sequence ID" value="CEM49137.1"/>
    <property type="molecule type" value="Genomic_DNA"/>
</dbReference>
<dbReference type="AlphaFoldDB" id="A0A0G4HXB3"/>
<gene>
    <name evidence="2" type="ORF">Cvel_9239</name>
</gene>
<reference evidence="2" key="1">
    <citation type="submission" date="2014-11" db="EMBL/GenBank/DDBJ databases">
        <authorList>
            <person name="Otto D Thomas"/>
            <person name="Naeem Raeece"/>
        </authorList>
    </citation>
    <scope>NUCLEOTIDE SEQUENCE</scope>
</reference>
<feature type="compositionally biased region" description="Low complexity" evidence="1">
    <location>
        <begin position="312"/>
        <end position="321"/>
    </location>
</feature>
<feature type="compositionally biased region" description="Polar residues" evidence="1">
    <location>
        <begin position="434"/>
        <end position="451"/>
    </location>
</feature>
<evidence type="ECO:0000313" key="2">
    <source>
        <dbReference type="EMBL" id="CEM49137.1"/>
    </source>
</evidence>
<feature type="compositionally biased region" description="Acidic residues" evidence="1">
    <location>
        <begin position="978"/>
        <end position="1047"/>
    </location>
</feature>
<dbReference type="InterPro" id="IPR036188">
    <property type="entry name" value="FAD/NAD-bd_sf"/>
</dbReference>
<feature type="region of interest" description="Disordered" evidence="1">
    <location>
        <begin position="244"/>
        <end position="379"/>
    </location>
</feature>
<protein>
    <recommendedName>
        <fullName evidence="3">L-ornithine N(5)-oxygenase</fullName>
    </recommendedName>
</protein>
<feature type="region of interest" description="Disordered" evidence="1">
    <location>
        <begin position="483"/>
        <end position="512"/>
    </location>
</feature>
<feature type="compositionally biased region" description="Acidic residues" evidence="1">
    <location>
        <begin position="280"/>
        <end position="291"/>
    </location>
</feature>
<evidence type="ECO:0000256" key="1">
    <source>
        <dbReference type="SAM" id="MobiDB-lite"/>
    </source>
</evidence>
<evidence type="ECO:0008006" key="3">
    <source>
        <dbReference type="Google" id="ProtNLM"/>
    </source>
</evidence>
<feature type="region of interest" description="Disordered" evidence="1">
    <location>
        <begin position="891"/>
        <end position="1060"/>
    </location>
</feature>
<feature type="region of interest" description="Disordered" evidence="1">
    <location>
        <begin position="46"/>
        <end position="65"/>
    </location>
</feature>
<feature type="compositionally biased region" description="Acidic residues" evidence="1">
    <location>
        <begin position="947"/>
        <end position="966"/>
    </location>
</feature>
<feature type="region of interest" description="Disordered" evidence="1">
    <location>
        <begin position="768"/>
        <end position="789"/>
    </location>
</feature>
<feature type="region of interest" description="Disordered" evidence="1">
    <location>
        <begin position="402"/>
        <end position="462"/>
    </location>
</feature>
<name>A0A0G4HXB3_9ALVE</name>